<dbReference type="EMBL" id="FYDG01000010">
    <property type="protein sequence ID" value="SNB78723.1"/>
    <property type="molecule type" value="Genomic_DNA"/>
</dbReference>
<feature type="transmembrane region" description="Helical" evidence="6">
    <location>
        <begin position="135"/>
        <end position="153"/>
    </location>
</feature>
<dbReference type="OrthoDB" id="9795496at2"/>
<comment type="similarity">
    <text evidence="2">Belongs to the TspO/BZRP family.</text>
</comment>
<dbReference type="Gene3D" id="1.20.1260.100">
    <property type="entry name" value="TspO/MBR protein"/>
    <property type="match status" value="1"/>
</dbReference>
<gene>
    <name evidence="7" type="ORF">SAMN06265338_11060</name>
</gene>
<evidence type="ECO:0000256" key="1">
    <source>
        <dbReference type="ARBA" id="ARBA00004141"/>
    </source>
</evidence>
<dbReference type="FunFam" id="1.20.1260.100:FF:000001">
    <property type="entry name" value="translocator protein 2"/>
    <property type="match status" value="1"/>
</dbReference>
<keyword evidence="4 6" id="KW-1133">Transmembrane helix</keyword>
<name>A0A212S0Y0_RHOAC</name>
<sequence length="170" mass="19005">MIETFWSHLVEIAVATSAVLVVAVFGGVTTDTGPWYKALRFPALKPPDWAFGPGWSIIFALIATAGVVAWNDAPDSVTRWRLIALFVVNALLNLAWTPLYFKLRRPDWALIELVPFWISILALILFCISFSPRSAALLAPYLAWVTFAGWLNWQVVRLNAPFSTRDEAAE</sequence>
<reference evidence="8" key="1">
    <citation type="submission" date="2017-06" db="EMBL/GenBank/DDBJ databases">
        <authorList>
            <person name="Varghese N."/>
            <person name="Submissions S."/>
        </authorList>
    </citation>
    <scope>NUCLEOTIDE SEQUENCE [LARGE SCALE GENOMIC DNA]</scope>
    <source>
        <strain evidence="8">DSM 137</strain>
    </source>
</reference>
<dbReference type="InterPro" id="IPR004307">
    <property type="entry name" value="TspO_MBR"/>
</dbReference>
<comment type="subcellular location">
    <subcellularLocation>
        <location evidence="1">Membrane</location>
        <topology evidence="1">Multi-pass membrane protein</topology>
    </subcellularLocation>
</comment>
<dbReference type="RefSeq" id="WP_088521713.1">
    <property type="nucleotide sequence ID" value="NZ_FYDG01000010.1"/>
</dbReference>
<protein>
    <submittedName>
        <fullName evidence="7">TspO and MBR related proteins</fullName>
    </submittedName>
</protein>
<dbReference type="PIRSF" id="PIRSF005859">
    <property type="entry name" value="PBR"/>
    <property type="match status" value="1"/>
</dbReference>
<proteinExistence type="inferred from homology"/>
<dbReference type="Pfam" id="PF03073">
    <property type="entry name" value="TspO_MBR"/>
    <property type="match status" value="1"/>
</dbReference>
<accession>A0A212S0Y0</accession>
<keyword evidence="5 6" id="KW-0472">Membrane</keyword>
<dbReference type="AlphaFoldDB" id="A0A212S0Y0"/>
<dbReference type="GO" id="GO:0033013">
    <property type="term" value="P:tetrapyrrole metabolic process"/>
    <property type="evidence" value="ECO:0007669"/>
    <property type="project" value="UniProtKB-ARBA"/>
</dbReference>
<keyword evidence="3 6" id="KW-0812">Transmembrane</keyword>
<feature type="transmembrane region" description="Helical" evidence="6">
    <location>
        <begin position="12"/>
        <end position="29"/>
    </location>
</feature>
<organism evidence="7 8">
    <name type="scientific">Rhodoblastus acidophilus</name>
    <name type="common">Rhodopseudomonas acidophila</name>
    <dbReference type="NCBI Taxonomy" id="1074"/>
    <lineage>
        <taxon>Bacteria</taxon>
        <taxon>Pseudomonadati</taxon>
        <taxon>Pseudomonadota</taxon>
        <taxon>Alphaproteobacteria</taxon>
        <taxon>Hyphomicrobiales</taxon>
        <taxon>Rhodoblastaceae</taxon>
        <taxon>Rhodoblastus</taxon>
    </lineage>
</organism>
<evidence type="ECO:0000256" key="3">
    <source>
        <dbReference type="ARBA" id="ARBA00022692"/>
    </source>
</evidence>
<evidence type="ECO:0000256" key="2">
    <source>
        <dbReference type="ARBA" id="ARBA00007524"/>
    </source>
</evidence>
<dbReference type="InterPro" id="IPR038330">
    <property type="entry name" value="TspO/MBR-related_sf"/>
</dbReference>
<dbReference type="CDD" id="cd15904">
    <property type="entry name" value="TSPO_MBR"/>
    <property type="match status" value="1"/>
</dbReference>
<evidence type="ECO:0000256" key="6">
    <source>
        <dbReference type="SAM" id="Phobius"/>
    </source>
</evidence>
<dbReference type="GO" id="GO:0016020">
    <property type="term" value="C:membrane"/>
    <property type="evidence" value="ECO:0007669"/>
    <property type="project" value="UniProtKB-SubCell"/>
</dbReference>
<evidence type="ECO:0000313" key="8">
    <source>
        <dbReference type="Proteomes" id="UP000198418"/>
    </source>
</evidence>
<evidence type="ECO:0000256" key="5">
    <source>
        <dbReference type="ARBA" id="ARBA00023136"/>
    </source>
</evidence>
<evidence type="ECO:0000313" key="7">
    <source>
        <dbReference type="EMBL" id="SNB78723.1"/>
    </source>
</evidence>
<feature type="transmembrane region" description="Helical" evidence="6">
    <location>
        <begin position="49"/>
        <end position="70"/>
    </location>
</feature>
<feature type="transmembrane region" description="Helical" evidence="6">
    <location>
        <begin position="107"/>
        <end position="128"/>
    </location>
</feature>
<dbReference type="PANTHER" id="PTHR10057">
    <property type="entry name" value="PERIPHERAL-TYPE BENZODIAZEPINE RECEPTOR"/>
    <property type="match status" value="1"/>
</dbReference>
<feature type="transmembrane region" description="Helical" evidence="6">
    <location>
        <begin position="82"/>
        <end position="101"/>
    </location>
</feature>
<evidence type="ECO:0000256" key="4">
    <source>
        <dbReference type="ARBA" id="ARBA00022989"/>
    </source>
</evidence>
<dbReference type="PANTHER" id="PTHR10057:SF0">
    <property type="entry name" value="TRANSLOCATOR PROTEIN"/>
    <property type="match status" value="1"/>
</dbReference>
<keyword evidence="8" id="KW-1185">Reference proteome</keyword>
<dbReference type="Proteomes" id="UP000198418">
    <property type="component" value="Unassembled WGS sequence"/>
</dbReference>